<dbReference type="GO" id="GO:0008206">
    <property type="term" value="P:bile acid metabolic process"/>
    <property type="evidence" value="ECO:0007669"/>
    <property type="project" value="UniProtKB-ARBA"/>
</dbReference>
<name>A0A511W0G2_9BACI</name>
<dbReference type="PRINTS" id="PR00080">
    <property type="entry name" value="SDRFAMILY"/>
</dbReference>
<dbReference type="PANTHER" id="PTHR42879">
    <property type="entry name" value="3-OXOACYL-(ACYL-CARRIER-PROTEIN) REDUCTASE"/>
    <property type="match status" value="1"/>
</dbReference>
<keyword evidence="4" id="KW-1185">Reference proteome</keyword>
<evidence type="ECO:0000256" key="1">
    <source>
        <dbReference type="ARBA" id="ARBA00006484"/>
    </source>
</evidence>
<comment type="similarity">
    <text evidence="1">Belongs to the short-chain dehydrogenases/reductases (SDR) family.</text>
</comment>
<dbReference type="GO" id="GO:0016491">
    <property type="term" value="F:oxidoreductase activity"/>
    <property type="evidence" value="ECO:0007669"/>
    <property type="project" value="UniProtKB-KW"/>
</dbReference>
<dbReference type="SUPFAM" id="SSF51735">
    <property type="entry name" value="NAD(P)-binding Rossmann-fold domains"/>
    <property type="match status" value="1"/>
</dbReference>
<comment type="caution">
    <text evidence="3">The sequence shown here is derived from an EMBL/GenBank/DDBJ whole genome shotgun (WGS) entry which is preliminary data.</text>
</comment>
<dbReference type="PRINTS" id="PR00081">
    <property type="entry name" value="GDHRDH"/>
</dbReference>
<evidence type="ECO:0000313" key="4">
    <source>
        <dbReference type="Proteomes" id="UP000321440"/>
    </source>
</evidence>
<dbReference type="FunFam" id="3.40.50.720:FF:000084">
    <property type="entry name" value="Short-chain dehydrogenase reductase"/>
    <property type="match status" value="1"/>
</dbReference>
<dbReference type="NCBIfam" id="NF009093">
    <property type="entry name" value="PRK12429.1"/>
    <property type="match status" value="1"/>
</dbReference>
<dbReference type="Proteomes" id="UP000321440">
    <property type="component" value="Unassembled WGS sequence"/>
</dbReference>
<dbReference type="PANTHER" id="PTHR42879:SF2">
    <property type="entry name" value="3-OXOACYL-[ACYL-CARRIER-PROTEIN] REDUCTASE FABG"/>
    <property type="match status" value="1"/>
</dbReference>
<dbReference type="RefSeq" id="WP_146813773.1">
    <property type="nucleotide sequence ID" value="NZ_BJYA01000001.1"/>
</dbReference>
<sequence length="250" mass="26924">MANRTVIVTGGAQGIGYAIAKAFSSEGDYVHICDLDAELVKNAANSLGNTTGHQVDVTDEKQVNAFVERVVSHSGQVDILINNAGLQHIDRVENFPLEKWNLLINVMLTGPFLLTKAVVPVMKKQQFGRIINISSVHGKTASPYKSAYISAKHGVVGLTKTVAIETANDGITVNAIMPGATRTKLIENQLAKLAHQDQITEQEALEKNLLIKQPMKRLLEPDEIAETALFLASDKANAITGETVSVSGGW</sequence>
<dbReference type="OrthoDB" id="9803333at2"/>
<evidence type="ECO:0000313" key="3">
    <source>
        <dbReference type="EMBL" id="GEN44580.1"/>
    </source>
</evidence>
<dbReference type="AlphaFoldDB" id="A0A511W0G2"/>
<proteinExistence type="inferred from homology"/>
<reference evidence="3 4" key="1">
    <citation type="submission" date="2019-07" db="EMBL/GenBank/DDBJ databases">
        <title>Whole genome shotgun sequence of Alkalibacillus haloalkaliphilus NBRC 103110.</title>
        <authorList>
            <person name="Hosoyama A."/>
            <person name="Uohara A."/>
            <person name="Ohji S."/>
            <person name="Ichikawa N."/>
        </authorList>
    </citation>
    <scope>NUCLEOTIDE SEQUENCE [LARGE SCALE GENOMIC DNA]</scope>
    <source>
        <strain evidence="3 4">NBRC 103110</strain>
    </source>
</reference>
<organism evidence="3 4">
    <name type="scientific">Alkalibacillus haloalkaliphilus</name>
    <dbReference type="NCBI Taxonomy" id="94136"/>
    <lineage>
        <taxon>Bacteria</taxon>
        <taxon>Bacillati</taxon>
        <taxon>Bacillota</taxon>
        <taxon>Bacilli</taxon>
        <taxon>Bacillales</taxon>
        <taxon>Bacillaceae</taxon>
        <taxon>Alkalibacillus</taxon>
    </lineage>
</organism>
<dbReference type="InterPro" id="IPR036291">
    <property type="entry name" value="NAD(P)-bd_dom_sf"/>
</dbReference>
<protein>
    <submittedName>
        <fullName evidence="3">3-hydroxybutyrate dehydrogenase</fullName>
    </submittedName>
</protein>
<gene>
    <name evidence="3" type="ORF">AHA02nite_03560</name>
</gene>
<keyword evidence="2" id="KW-0560">Oxidoreductase</keyword>
<evidence type="ECO:0000256" key="2">
    <source>
        <dbReference type="ARBA" id="ARBA00023002"/>
    </source>
</evidence>
<dbReference type="NCBIfam" id="NF009466">
    <property type="entry name" value="PRK12826.1-2"/>
    <property type="match status" value="1"/>
</dbReference>
<dbReference type="InterPro" id="IPR002347">
    <property type="entry name" value="SDR_fam"/>
</dbReference>
<dbReference type="Pfam" id="PF13561">
    <property type="entry name" value="adh_short_C2"/>
    <property type="match status" value="1"/>
</dbReference>
<dbReference type="Gene3D" id="3.40.50.720">
    <property type="entry name" value="NAD(P)-binding Rossmann-like Domain"/>
    <property type="match status" value="1"/>
</dbReference>
<dbReference type="InterPro" id="IPR050259">
    <property type="entry name" value="SDR"/>
</dbReference>
<accession>A0A511W0G2</accession>
<dbReference type="EMBL" id="BJYA01000001">
    <property type="protein sequence ID" value="GEN44580.1"/>
    <property type="molecule type" value="Genomic_DNA"/>
</dbReference>